<keyword evidence="2" id="KW-0645">Protease</keyword>
<evidence type="ECO:0000259" key="5">
    <source>
        <dbReference type="Pfam" id="PF01343"/>
    </source>
</evidence>
<proteinExistence type="inferred from homology"/>
<keyword evidence="3" id="KW-0378">Hydrolase</keyword>
<sequence length="185" mass="20919">MQLAKRCYLPKCKNYLCAYAAARKPNLGKLYEKIGFNKEVISRGRFAELKAAEQRPLKPDEAELHARSAQNAYKLFRDRAALSRSMLRRWRRVAQGRVWTGKDAVSRGLVDAIGGFSRAVAIAKHKVNIPQDKEDQISDETGGVAVRTHLSRMFIYAGNLRWVANRIVSCRIGGGLRLMRWGTTD</sequence>
<accession>A0A834GL63</accession>
<comment type="caution">
    <text evidence="6">The sequence shown here is derived from an EMBL/GenBank/DDBJ whole genome shotgun (WGS) entry which is preliminary data.</text>
</comment>
<dbReference type="AlphaFoldDB" id="A0A834GL63"/>
<dbReference type="InterPro" id="IPR002142">
    <property type="entry name" value="Peptidase_S49"/>
</dbReference>
<comment type="similarity">
    <text evidence="1">Belongs to the peptidase S49 family.</text>
</comment>
<dbReference type="EMBL" id="WJXA01000008">
    <property type="protein sequence ID" value="KAF7134690.1"/>
    <property type="molecule type" value="Genomic_DNA"/>
</dbReference>
<evidence type="ECO:0000256" key="1">
    <source>
        <dbReference type="ARBA" id="ARBA00008683"/>
    </source>
</evidence>
<dbReference type="OrthoDB" id="45421at2759"/>
<dbReference type="Proteomes" id="UP000626092">
    <property type="component" value="Unassembled WGS sequence"/>
</dbReference>
<evidence type="ECO:0000313" key="6">
    <source>
        <dbReference type="EMBL" id="KAF7134690.1"/>
    </source>
</evidence>
<feature type="domain" description="Peptidase S49" evidence="5">
    <location>
        <begin position="22"/>
        <end position="128"/>
    </location>
</feature>
<dbReference type="Pfam" id="PF01343">
    <property type="entry name" value="Peptidase_S49"/>
    <property type="match status" value="1"/>
</dbReference>
<evidence type="ECO:0000313" key="7">
    <source>
        <dbReference type="Proteomes" id="UP000626092"/>
    </source>
</evidence>
<dbReference type="GO" id="GO:0008236">
    <property type="term" value="F:serine-type peptidase activity"/>
    <property type="evidence" value="ECO:0007669"/>
    <property type="project" value="UniProtKB-KW"/>
</dbReference>
<dbReference type="PANTHER" id="PTHR33209">
    <property type="entry name" value="PROTEASE 4"/>
    <property type="match status" value="1"/>
</dbReference>
<name>A0A834GL63_RHOSS</name>
<keyword evidence="4" id="KW-0720">Serine protease</keyword>
<protein>
    <recommendedName>
        <fullName evidence="5">Peptidase S49 domain-containing protein</fullName>
    </recommendedName>
</protein>
<evidence type="ECO:0000256" key="4">
    <source>
        <dbReference type="ARBA" id="ARBA00022825"/>
    </source>
</evidence>
<dbReference type="PANTHER" id="PTHR33209:SF1">
    <property type="entry name" value="PEPTIDASE S49 DOMAIN-CONTAINING PROTEIN"/>
    <property type="match status" value="1"/>
</dbReference>
<evidence type="ECO:0000256" key="3">
    <source>
        <dbReference type="ARBA" id="ARBA00022801"/>
    </source>
</evidence>
<evidence type="ECO:0000256" key="2">
    <source>
        <dbReference type="ARBA" id="ARBA00022670"/>
    </source>
</evidence>
<dbReference type="Gene3D" id="3.90.226.10">
    <property type="entry name" value="2-enoyl-CoA Hydratase, Chain A, domain 1"/>
    <property type="match status" value="1"/>
</dbReference>
<organism evidence="6 7">
    <name type="scientific">Rhododendron simsii</name>
    <name type="common">Sims's rhododendron</name>
    <dbReference type="NCBI Taxonomy" id="118357"/>
    <lineage>
        <taxon>Eukaryota</taxon>
        <taxon>Viridiplantae</taxon>
        <taxon>Streptophyta</taxon>
        <taxon>Embryophyta</taxon>
        <taxon>Tracheophyta</taxon>
        <taxon>Spermatophyta</taxon>
        <taxon>Magnoliopsida</taxon>
        <taxon>eudicotyledons</taxon>
        <taxon>Gunneridae</taxon>
        <taxon>Pentapetalae</taxon>
        <taxon>asterids</taxon>
        <taxon>Ericales</taxon>
        <taxon>Ericaceae</taxon>
        <taxon>Ericoideae</taxon>
        <taxon>Rhodoreae</taxon>
        <taxon>Rhododendron</taxon>
    </lineage>
</organism>
<gene>
    <name evidence="6" type="ORF">RHSIM_Rhsim08G0140500</name>
</gene>
<dbReference type="GO" id="GO:0006508">
    <property type="term" value="P:proteolysis"/>
    <property type="evidence" value="ECO:0007669"/>
    <property type="project" value="UniProtKB-KW"/>
</dbReference>
<reference evidence="6" key="1">
    <citation type="submission" date="2019-11" db="EMBL/GenBank/DDBJ databases">
        <authorList>
            <person name="Liu Y."/>
            <person name="Hou J."/>
            <person name="Li T.-Q."/>
            <person name="Guan C.-H."/>
            <person name="Wu X."/>
            <person name="Wu H.-Z."/>
            <person name="Ling F."/>
            <person name="Zhang R."/>
            <person name="Shi X.-G."/>
            <person name="Ren J.-P."/>
            <person name="Chen E.-F."/>
            <person name="Sun J.-M."/>
        </authorList>
    </citation>
    <scope>NUCLEOTIDE SEQUENCE</scope>
    <source>
        <strain evidence="6">Adult_tree_wgs_1</strain>
        <tissue evidence="6">Leaves</tissue>
    </source>
</reference>
<keyword evidence="7" id="KW-1185">Reference proteome</keyword>